<dbReference type="Pfam" id="PF04851">
    <property type="entry name" value="ResIII"/>
    <property type="match status" value="1"/>
</dbReference>
<name>A0A7G1IHL5_MYCKA</name>
<dbReference type="InterPro" id="IPR014001">
    <property type="entry name" value="Helicase_ATP-bd"/>
</dbReference>
<evidence type="ECO:0000256" key="1">
    <source>
        <dbReference type="SAM" id="MobiDB-lite"/>
    </source>
</evidence>
<dbReference type="SUPFAM" id="SSF52540">
    <property type="entry name" value="P-loop containing nucleoside triphosphate hydrolases"/>
    <property type="match status" value="1"/>
</dbReference>
<sequence length="304" mass="33123">MKPGHGRVDYLLYVEKAVVGVIEAKPVGTPLSGVEWQSAMYADGLPADVRLAAKARDGRLPFVFEASGVETHFTNGFDPEPRARLIFNFPKPATLARILRDADAAPERPTWRAKVRNLPSLDADPLRPAQVEAINGVEKSLAAQHFDRSLVQMATGAGKTYTAVTESYRLLKHGGFNRILFLVDRNNLADQTLAELQNYRTPDDGRRFTELYNVTKLSSAGLLGSSKIAISTIQRVYKFLNDGEVSDADDPNLDDFTPDAPVTVSYCEALPRKPLIWSSSTRPTEVSTGSGAASLSISTPTSSD</sequence>
<dbReference type="InterPro" id="IPR006935">
    <property type="entry name" value="Helicase/UvrB_N"/>
</dbReference>
<reference evidence="3 4" key="1">
    <citation type="submission" date="2020-07" db="EMBL/GenBank/DDBJ databases">
        <title>Mycobacterium kansasii (former subtype) with zoonotic potential isolated from diseased indoor pet cat, Japan.</title>
        <authorList>
            <person name="Fukano H."/>
            <person name="Terazono T."/>
            <person name="Hoshino Y."/>
        </authorList>
    </citation>
    <scope>NUCLEOTIDE SEQUENCE [LARGE SCALE GENOMIC DNA]</scope>
    <source>
        <strain evidence="3 4">Kuro-I</strain>
    </source>
</reference>
<protein>
    <recommendedName>
        <fullName evidence="2">Helicase ATP-binding domain-containing protein</fullName>
    </recommendedName>
</protein>
<dbReference type="GO" id="GO:0016787">
    <property type="term" value="F:hydrolase activity"/>
    <property type="evidence" value="ECO:0007669"/>
    <property type="project" value="InterPro"/>
</dbReference>
<gene>
    <name evidence="3" type="ORF">NIIDMKKI_57220</name>
</gene>
<dbReference type="GO" id="GO:0005829">
    <property type="term" value="C:cytosol"/>
    <property type="evidence" value="ECO:0007669"/>
    <property type="project" value="TreeGrafter"/>
</dbReference>
<dbReference type="PANTHER" id="PTHR47396">
    <property type="entry name" value="TYPE I RESTRICTION ENZYME ECOKI R PROTEIN"/>
    <property type="match status" value="1"/>
</dbReference>
<dbReference type="AlphaFoldDB" id="A0A7G1IHL5"/>
<dbReference type="Proteomes" id="UP000516380">
    <property type="component" value="Chromosome"/>
</dbReference>
<organism evidence="3 4">
    <name type="scientific">Mycobacterium kansasii</name>
    <dbReference type="NCBI Taxonomy" id="1768"/>
    <lineage>
        <taxon>Bacteria</taxon>
        <taxon>Bacillati</taxon>
        <taxon>Actinomycetota</taxon>
        <taxon>Actinomycetes</taxon>
        <taxon>Mycobacteriales</taxon>
        <taxon>Mycobacteriaceae</taxon>
        <taxon>Mycobacterium</taxon>
    </lineage>
</organism>
<dbReference type="InterPro" id="IPR027417">
    <property type="entry name" value="P-loop_NTPase"/>
</dbReference>
<evidence type="ECO:0000259" key="2">
    <source>
        <dbReference type="SMART" id="SM00487"/>
    </source>
</evidence>
<proteinExistence type="predicted"/>
<dbReference type="GO" id="GO:0005524">
    <property type="term" value="F:ATP binding"/>
    <property type="evidence" value="ECO:0007669"/>
    <property type="project" value="InterPro"/>
</dbReference>
<keyword evidence="4" id="KW-1185">Reference proteome</keyword>
<dbReference type="SMART" id="SM00487">
    <property type="entry name" value="DEXDc"/>
    <property type="match status" value="1"/>
</dbReference>
<dbReference type="Gene3D" id="3.40.50.300">
    <property type="entry name" value="P-loop containing nucleotide triphosphate hydrolases"/>
    <property type="match status" value="1"/>
</dbReference>
<dbReference type="GO" id="GO:0003677">
    <property type="term" value="F:DNA binding"/>
    <property type="evidence" value="ECO:0007669"/>
    <property type="project" value="InterPro"/>
</dbReference>
<dbReference type="EMBL" id="AP023343">
    <property type="protein sequence ID" value="BCI90516.1"/>
    <property type="molecule type" value="Genomic_DNA"/>
</dbReference>
<feature type="domain" description="Helicase ATP-binding" evidence="2">
    <location>
        <begin position="122"/>
        <end position="300"/>
    </location>
</feature>
<accession>A0A7G1IHL5</accession>
<dbReference type="InterPro" id="IPR050742">
    <property type="entry name" value="Helicase_Restrict-Modif_Enz"/>
</dbReference>
<evidence type="ECO:0000313" key="3">
    <source>
        <dbReference type="EMBL" id="BCI90516.1"/>
    </source>
</evidence>
<feature type="region of interest" description="Disordered" evidence="1">
    <location>
        <begin position="279"/>
        <end position="304"/>
    </location>
</feature>
<evidence type="ECO:0000313" key="4">
    <source>
        <dbReference type="Proteomes" id="UP000516380"/>
    </source>
</evidence>
<dbReference type="Gene3D" id="3.90.1570.30">
    <property type="match status" value="1"/>
</dbReference>
<dbReference type="PANTHER" id="PTHR47396:SF1">
    <property type="entry name" value="ATP-DEPENDENT HELICASE IRC3-RELATED"/>
    <property type="match status" value="1"/>
</dbReference>